<gene>
    <name evidence="3" type="ORF">ARMGADRAFT_1021576</name>
</gene>
<proteinExistence type="predicted"/>
<reference evidence="4" key="1">
    <citation type="journal article" date="2017" name="Nat. Ecol. Evol.">
        <title>Genome expansion and lineage-specific genetic innovations in the forest pathogenic fungi Armillaria.</title>
        <authorList>
            <person name="Sipos G."/>
            <person name="Prasanna A.N."/>
            <person name="Walter M.C."/>
            <person name="O'Connor E."/>
            <person name="Balint B."/>
            <person name="Krizsan K."/>
            <person name="Kiss B."/>
            <person name="Hess J."/>
            <person name="Varga T."/>
            <person name="Slot J."/>
            <person name="Riley R."/>
            <person name="Boka B."/>
            <person name="Rigling D."/>
            <person name="Barry K."/>
            <person name="Lee J."/>
            <person name="Mihaltcheva S."/>
            <person name="LaButti K."/>
            <person name="Lipzen A."/>
            <person name="Waldron R."/>
            <person name="Moloney N.M."/>
            <person name="Sperisen C."/>
            <person name="Kredics L."/>
            <person name="Vagvoelgyi C."/>
            <person name="Patrignani A."/>
            <person name="Fitzpatrick D."/>
            <person name="Nagy I."/>
            <person name="Doyle S."/>
            <person name="Anderson J.B."/>
            <person name="Grigoriev I.V."/>
            <person name="Gueldener U."/>
            <person name="Muensterkoetter M."/>
            <person name="Nagy L.G."/>
        </authorList>
    </citation>
    <scope>NUCLEOTIDE SEQUENCE [LARGE SCALE GENOMIC DNA]</scope>
    <source>
        <strain evidence="4">Ar21-2</strain>
    </source>
</reference>
<dbReference type="Proteomes" id="UP000217790">
    <property type="component" value="Unassembled WGS sequence"/>
</dbReference>
<dbReference type="AlphaFoldDB" id="A0A2H3CVL9"/>
<organism evidence="3 4">
    <name type="scientific">Armillaria gallica</name>
    <name type="common">Bulbous honey fungus</name>
    <name type="synonym">Armillaria bulbosa</name>
    <dbReference type="NCBI Taxonomy" id="47427"/>
    <lineage>
        <taxon>Eukaryota</taxon>
        <taxon>Fungi</taxon>
        <taxon>Dikarya</taxon>
        <taxon>Basidiomycota</taxon>
        <taxon>Agaricomycotina</taxon>
        <taxon>Agaricomycetes</taxon>
        <taxon>Agaricomycetidae</taxon>
        <taxon>Agaricales</taxon>
        <taxon>Marasmiineae</taxon>
        <taxon>Physalacriaceae</taxon>
        <taxon>Armillaria</taxon>
    </lineage>
</organism>
<keyword evidence="4" id="KW-1185">Reference proteome</keyword>
<evidence type="ECO:0000313" key="3">
    <source>
        <dbReference type="EMBL" id="PBK79356.1"/>
    </source>
</evidence>
<dbReference type="Pfam" id="PF20415">
    <property type="entry name" value="DUF6699"/>
    <property type="match status" value="1"/>
</dbReference>
<feature type="region of interest" description="Disordered" evidence="1">
    <location>
        <begin position="1"/>
        <end position="23"/>
    </location>
</feature>
<evidence type="ECO:0000313" key="4">
    <source>
        <dbReference type="Proteomes" id="UP000217790"/>
    </source>
</evidence>
<feature type="domain" description="DUF6699" evidence="2">
    <location>
        <begin position="109"/>
        <end position="213"/>
    </location>
</feature>
<name>A0A2H3CVL9_ARMGA</name>
<dbReference type="OrthoDB" id="2783256at2759"/>
<sequence length="226" mass="25635">MYRQSRSLKDTHSPRYNNSSLPSSSTFCFPEYSPYSPLTTHIFPPSMLSSSSWPLSTQPPPTPDGLRHPIPLPRVKDNFPETSTTFELHESLRPPRLSIDLSQDISPYILTLRDKPDMCPNGLPTNMILVSRYLPWRIHISQNSVTDLVIALYTALRTRVTSEEMKAAGGKDVMKAFAKRVERAGEQERRKGVRRVDFLLGYTRFVGIEPSTDELGVWKICLTPLS</sequence>
<dbReference type="EMBL" id="KZ293783">
    <property type="protein sequence ID" value="PBK79356.1"/>
    <property type="molecule type" value="Genomic_DNA"/>
</dbReference>
<accession>A0A2H3CVL9</accession>
<dbReference type="InParanoid" id="A0A2H3CVL9"/>
<protein>
    <recommendedName>
        <fullName evidence="2">DUF6699 domain-containing protein</fullName>
    </recommendedName>
</protein>
<evidence type="ECO:0000259" key="2">
    <source>
        <dbReference type="Pfam" id="PF20415"/>
    </source>
</evidence>
<dbReference type="InterPro" id="IPR046522">
    <property type="entry name" value="DUF6699"/>
</dbReference>
<feature type="compositionally biased region" description="Polar residues" evidence="1">
    <location>
        <begin position="14"/>
        <end position="23"/>
    </location>
</feature>
<evidence type="ECO:0000256" key="1">
    <source>
        <dbReference type="SAM" id="MobiDB-lite"/>
    </source>
</evidence>